<keyword evidence="3" id="KW-0804">Transcription</keyword>
<reference evidence="5 6" key="1">
    <citation type="journal article" date="2017" name="Elife">
        <title>Extensive horizontal gene transfer in cheese-associated bacteria.</title>
        <authorList>
            <person name="Bonham K.S."/>
            <person name="Wolfe B.E."/>
            <person name="Dutton R.J."/>
        </authorList>
    </citation>
    <scope>NUCLEOTIDE SEQUENCE [LARGE SCALE GENOMIC DNA]</scope>
    <source>
        <strain evidence="5 6">341_9</strain>
    </source>
</reference>
<dbReference type="GO" id="GO:0003700">
    <property type="term" value="F:DNA-binding transcription factor activity"/>
    <property type="evidence" value="ECO:0007669"/>
    <property type="project" value="InterPro"/>
</dbReference>
<keyword evidence="1" id="KW-0805">Transcription regulation</keyword>
<dbReference type="OrthoDB" id="7989071at2"/>
<dbReference type="Gene3D" id="1.20.120.530">
    <property type="entry name" value="GntR ligand-binding domain-like"/>
    <property type="match status" value="1"/>
</dbReference>
<dbReference type="GO" id="GO:0003677">
    <property type="term" value="F:DNA binding"/>
    <property type="evidence" value="ECO:0007669"/>
    <property type="project" value="UniProtKB-KW"/>
</dbReference>
<dbReference type="SMART" id="SM00895">
    <property type="entry name" value="FCD"/>
    <property type="match status" value="1"/>
</dbReference>
<dbReference type="InterPro" id="IPR008920">
    <property type="entry name" value="TF_FadR/GntR_C"/>
</dbReference>
<organism evidence="5 6">
    <name type="scientific">Brachybacterium alimentarium</name>
    <dbReference type="NCBI Taxonomy" id="47845"/>
    <lineage>
        <taxon>Bacteria</taxon>
        <taxon>Bacillati</taxon>
        <taxon>Actinomycetota</taxon>
        <taxon>Actinomycetes</taxon>
        <taxon>Micrococcales</taxon>
        <taxon>Dermabacteraceae</taxon>
        <taxon>Brachybacterium</taxon>
    </lineage>
</organism>
<sequence length="230" mass="24995">MPAPHAVTDRAIDAIKQMIIDGELGPSDRLPPEKELAERIGVSRNSLREAVKALSVIRVLDVRQGDGTYVTSLAPSLLVESLGFILDLHQGSGEGQILEVRRLLEPTAVEQACPHLSDHDFERLEQLMVDLSDYSSVEDLVQADIDFHQLITSRCPNAYLASMLEGLASATARARVWRGLTEDSAVQATLAEHRRILDALRAGRADLARVHAAAHIGGVESWIQKGLSAG</sequence>
<dbReference type="EMBL" id="NRGR01000013">
    <property type="protein sequence ID" value="PCC39646.1"/>
    <property type="molecule type" value="Genomic_DNA"/>
</dbReference>
<dbReference type="InterPro" id="IPR036390">
    <property type="entry name" value="WH_DNA-bd_sf"/>
</dbReference>
<comment type="caution">
    <text evidence="5">The sequence shown here is derived from an EMBL/GenBank/DDBJ whole genome shotgun (WGS) entry which is preliminary data.</text>
</comment>
<dbReference type="Gene3D" id="1.10.10.10">
    <property type="entry name" value="Winged helix-like DNA-binding domain superfamily/Winged helix DNA-binding domain"/>
    <property type="match status" value="1"/>
</dbReference>
<dbReference type="PANTHER" id="PTHR43537:SF5">
    <property type="entry name" value="UXU OPERON TRANSCRIPTIONAL REGULATOR"/>
    <property type="match status" value="1"/>
</dbReference>
<dbReference type="InterPro" id="IPR011711">
    <property type="entry name" value="GntR_C"/>
</dbReference>
<evidence type="ECO:0000313" key="5">
    <source>
        <dbReference type="EMBL" id="PCC39646.1"/>
    </source>
</evidence>
<keyword evidence="2" id="KW-0238">DNA-binding</keyword>
<dbReference type="InterPro" id="IPR036388">
    <property type="entry name" value="WH-like_DNA-bd_sf"/>
</dbReference>
<dbReference type="Pfam" id="PF07729">
    <property type="entry name" value="FCD"/>
    <property type="match status" value="1"/>
</dbReference>
<gene>
    <name evidence="5" type="ORF">CIK66_08010</name>
</gene>
<evidence type="ECO:0000256" key="2">
    <source>
        <dbReference type="ARBA" id="ARBA00023125"/>
    </source>
</evidence>
<dbReference type="RefSeq" id="WP_096196959.1">
    <property type="nucleotide sequence ID" value="NZ_JBQQIH010000007.1"/>
</dbReference>
<dbReference type="CDD" id="cd07377">
    <property type="entry name" value="WHTH_GntR"/>
    <property type="match status" value="1"/>
</dbReference>
<evidence type="ECO:0000256" key="1">
    <source>
        <dbReference type="ARBA" id="ARBA00023015"/>
    </source>
</evidence>
<protein>
    <submittedName>
        <fullName evidence="5">GntR family transcriptional regulator</fullName>
    </submittedName>
</protein>
<evidence type="ECO:0000313" key="6">
    <source>
        <dbReference type="Proteomes" id="UP000218598"/>
    </source>
</evidence>
<dbReference type="PROSITE" id="PS50949">
    <property type="entry name" value="HTH_GNTR"/>
    <property type="match status" value="1"/>
</dbReference>
<evidence type="ECO:0000259" key="4">
    <source>
        <dbReference type="PROSITE" id="PS50949"/>
    </source>
</evidence>
<dbReference type="InterPro" id="IPR000524">
    <property type="entry name" value="Tscrpt_reg_HTH_GntR"/>
</dbReference>
<dbReference type="PRINTS" id="PR00035">
    <property type="entry name" value="HTHGNTR"/>
</dbReference>
<name>A0A2A3YJX4_9MICO</name>
<dbReference type="SMART" id="SM00345">
    <property type="entry name" value="HTH_GNTR"/>
    <property type="match status" value="1"/>
</dbReference>
<evidence type="ECO:0000256" key="3">
    <source>
        <dbReference type="ARBA" id="ARBA00023163"/>
    </source>
</evidence>
<dbReference type="SUPFAM" id="SSF48008">
    <property type="entry name" value="GntR ligand-binding domain-like"/>
    <property type="match status" value="1"/>
</dbReference>
<dbReference type="Pfam" id="PF00392">
    <property type="entry name" value="GntR"/>
    <property type="match status" value="1"/>
</dbReference>
<feature type="domain" description="HTH gntR-type" evidence="4">
    <location>
        <begin position="5"/>
        <end position="73"/>
    </location>
</feature>
<dbReference type="SUPFAM" id="SSF46785">
    <property type="entry name" value="Winged helix' DNA-binding domain"/>
    <property type="match status" value="1"/>
</dbReference>
<keyword evidence="6" id="KW-1185">Reference proteome</keyword>
<dbReference type="PANTHER" id="PTHR43537">
    <property type="entry name" value="TRANSCRIPTIONAL REGULATOR, GNTR FAMILY"/>
    <property type="match status" value="1"/>
</dbReference>
<dbReference type="AlphaFoldDB" id="A0A2A3YJX4"/>
<dbReference type="Proteomes" id="UP000218598">
    <property type="component" value="Unassembled WGS sequence"/>
</dbReference>
<proteinExistence type="predicted"/>
<accession>A0A2A3YJX4</accession>